<protein>
    <submittedName>
        <fullName evidence="6">Holin</fullName>
    </submittedName>
</protein>
<name>A0A8S5RXY7_9CAUD</name>
<evidence type="ECO:0000256" key="4">
    <source>
        <dbReference type="ARBA" id="ARBA00023136"/>
    </source>
</evidence>
<keyword evidence="2 5" id="KW-0812">Transmembrane</keyword>
<evidence type="ECO:0000256" key="5">
    <source>
        <dbReference type="SAM" id="Phobius"/>
    </source>
</evidence>
<proteinExistence type="predicted"/>
<evidence type="ECO:0000313" key="6">
    <source>
        <dbReference type="EMBL" id="DAF43536.1"/>
    </source>
</evidence>
<evidence type="ECO:0000256" key="3">
    <source>
        <dbReference type="ARBA" id="ARBA00022989"/>
    </source>
</evidence>
<accession>A0A8S5RXY7</accession>
<sequence>MNNFTIDILNFFKTLIPVKTEIELGACFATVGTICNHLFGSWSNLWEAILLLMVLDYITGLLSAWINPSKKLDSRKGWRGLAKKAVIVIIIMVAHMADIVFNQGTITRDIAIMFYIANEGLSILENATNCGIPVPAKLKNNLAQYTKEKTAIRSYNKEK</sequence>
<comment type="subcellular location">
    <subcellularLocation>
        <location evidence="1">Host membrane</location>
        <topology evidence="1">Multi-pass membrane protein</topology>
    </subcellularLocation>
</comment>
<organism evidence="6">
    <name type="scientific">Siphoviridae sp. ctWdm1</name>
    <dbReference type="NCBI Taxonomy" id="2827883"/>
    <lineage>
        <taxon>Viruses</taxon>
        <taxon>Duplodnaviria</taxon>
        <taxon>Heunggongvirae</taxon>
        <taxon>Uroviricota</taxon>
        <taxon>Caudoviricetes</taxon>
    </lineage>
</organism>
<evidence type="ECO:0000256" key="1">
    <source>
        <dbReference type="ARBA" id="ARBA00004301"/>
    </source>
</evidence>
<dbReference type="Pfam" id="PF05105">
    <property type="entry name" value="Phage_holin_4_1"/>
    <property type="match status" value="1"/>
</dbReference>
<keyword evidence="3 5" id="KW-1133">Transmembrane helix</keyword>
<dbReference type="InterPro" id="IPR006480">
    <property type="entry name" value="Phage_holin_4_1"/>
</dbReference>
<dbReference type="EMBL" id="BK032509">
    <property type="protein sequence ID" value="DAF43536.1"/>
    <property type="molecule type" value="Genomic_DNA"/>
</dbReference>
<feature type="transmembrane region" description="Helical" evidence="5">
    <location>
        <begin position="48"/>
        <end position="66"/>
    </location>
</feature>
<dbReference type="GO" id="GO:0033644">
    <property type="term" value="C:host cell membrane"/>
    <property type="evidence" value="ECO:0007669"/>
    <property type="project" value="UniProtKB-SubCell"/>
</dbReference>
<feature type="transmembrane region" description="Helical" evidence="5">
    <location>
        <begin position="86"/>
        <end position="104"/>
    </location>
</feature>
<evidence type="ECO:0000256" key="2">
    <source>
        <dbReference type="ARBA" id="ARBA00022692"/>
    </source>
</evidence>
<dbReference type="NCBIfam" id="TIGR01593">
    <property type="entry name" value="holin_tox_secr"/>
    <property type="match status" value="1"/>
</dbReference>
<keyword evidence="4 5" id="KW-0472">Membrane</keyword>
<reference evidence="6" key="1">
    <citation type="journal article" date="2021" name="Proc. Natl. Acad. Sci. U.S.A.">
        <title>A Catalog of Tens of Thousands of Viruses from Human Metagenomes Reveals Hidden Associations with Chronic Diseases.</title>
        <authorList>
            <person name="Tisza M.J."/>
            <person name="Buck C.B."/>
        </authorList>
    </citation>
    <scope>NUCLEOTIDE SEQUENCE</scope>
    <source>
        <strain evidence="6">CtWdm1</strain>
    </source>
</reference>